<evidence type="ECO:0000313" key="3">
    <source>
        <dbReference type="Proteomes" id="UP000664357"/>
    </source>
</evidence>
<keyword evidence="1" id="KW-1133">Transmembrane helix</keyword>
<feature type="transmembrane region" description="Helical" evidence="1">
    <location>
        <begin position="51"/>
        <end position="76"/>
    </location>
</feature>
<accession>A0ABV0EK23</accession>
<reference evidence="2 3" key="2">
    <citation type="submission" date="2024-02" db="EMBL/GenBank/DDBJ databases">
        <title>The Genome Sequence of Enterococcus sp. DIV0159.</title>
        <authorList>
            <person name="Earl A."/>
            <person name="Manson A."/>
            <person name="Gilmore M."/>
            <person name="Sanders J."/>
            <person name="Shea T."/>
            <person name="Howe W."/>
            <person name="Livny J."/>
            <person name="Cuomo C."/>
            <person name="Neafsey D."/>
            <person name="Birren B."/>
        </authorList>
    </citation>
    <scope>NUCLEOTIDE SEQUENCE [LARGE SCALE GENOMIC DNA]</scope>
    <source>
        <strain evidence="2 3">665A</strain>
    </source>
</reference>
<evidence type="ECO:0000256" key="1">
    <source>
        <dbReference type="SAM" id="Phobius"/>
    </source>
</evidence>
<gene>
    <name evidence="2" type="ORF">JZO67_000880</name>
</gene>
<organism evidence="2 3">
    <name type="scientific">Candidatus Enterococcus ferrettii</name>
    <dbReference type="NCBI Taxonomy" id="2815324"/>
    <lineage>
        <taxon>Bacteria</taxon>
        <taxon>Bacillati</taxon>
        <taxon>Bacillota</taxon>
        <taxon>Bacilli</taxon>
        <taxon>Lactobacillales</taxon>
        <taxon>Enterococcaceae</taxon>
        <taxon>Enterococcus</taxon>
    </lineage>
</organism>
<dbReference type="EMBL" id="JAFREL020000001">
    <property type="protein sequence ID" value="MEO1768941.1"/>
    <property type="molecule type" value="Genomic_DNA"/>
</dbReference>
<keyword evidence="1" id="KW-0472">Membrane</keyword>
<sequence>MFHVILVLMPLILFVLLAIVASLILFGIVTVVLSLIGGAAAMTIKNRTVKYLLLVSFLILFLIGVQCLFPFVGAYFSMEVGLFPLISMSLFGLIVLLSVGGIKLSTTIPNKTGRTLLIVLFSLFGAAALALALFVFSLR</sequence>
<protein>
    <submittedName>
        <fullName evidence="2">Uncharacterized protein</fullName>
    </submittedName>
</protein>
<feature type="transmembrane region" description="Helical" evidence="1">
    <location>
        <begin position="82"/>
        <end position="104"/>
    </location>
</feature>
<proteinExistence type="predicted"/>
<comment type="caution">
    <text evidence="2">The sequence shown here is derived from an EMBL/GenBank/DDBJ whole genome shotgun (WGS) entry which is preliminary data.</text>
</comment>
<dbReference type="RefSeq" id="WP_207700699.1">
    <property type="nucleotide sequence ID" value="NZ_JAFREL020000001.1"/>
</dbReference>
<evidence type="ECO:0000313" key="2">
    <source>
        <dbReference type="EMBL" id="MEO1768941.1"/>
    </source>
</evidence>
<keyword evidence="1" id="KW-0812">Transmembrane</keyword>
<dbReference type="Proteomes" id="UP000664357">
    <property type="component" value="Unassembled WGS sequence"/>
</dbReference>
<reference evidence="2 3" key="1">
    <citation type="submission" date="2021-03" db="EMBL/GenBank/DDBJ databases">
        <authorList>
            <person name="Gilmore M.S."/>
            <person name="Schwartzman J."/>
            <person name="Van Tyne D."/>
            <person name="Martin M."/>
            <person name="Earl A.M."/>
            <person name="Manson A.L."/>
            <person name="Straub T."/>
            <person name="Salamzade R."/>
            <person name="Saavedra J."/>
            <person name="Lebreton F."/>
            <person name="Prichula J."/>
            <person name="Schaufler K."/>
            <person name="Gaca A."/>
            <person name="Sgardioli B."/>
            <person name="Wagenaar J."/>
            <person name="Strong T."/>
        </authorList>
    </citation>
    <scope>NUCLEOTIDE SEQUENCE [LARGE SCALE GENOMIC DNA]</scope>
    <source>
        <strain evidence="2 3">665A</strain>
    </source>
</reference>
<feature type="transmembrane region" description="Helical" evidence="1">
    <location>
        <begin position="6"/>
        <end position="39"/>
    </location>
</feature>
<keyword evidence="3" id="KW-1185">Reference proteome</keyword>
<feature type="transmembrane region" description="Helical" evidence="1">
    <location>
        <begin position="116"/>
        <end position="138"/>
    </location>
</feature>
<name>A0ABV0EK23_9ENTE</name>